<dbReference type="InterPro" id="IPR058240">
    <property type="entry name" value="rSAM_sf"/>
</dbReference>
<dbReference type="GO" id="GO:0016491">
    <property type="term" value="F:oxidoreductase activity"/>
    <property type="evidence" value="ECO:0007669"/>
    <property type="project" value="InterPro"/>
</dbReference>
<dbReference type="CDD" id="cd01335">
    <property type="entry name" value="Radical_SAM"/>
    <property type="match status" value="1"/>
</dbReference>
<dbReference type="InterPro" id="IPR023867">
    <property type="entry name" value="Sulphatase_maturase_rSAM"/>
</dbReference>
<feature type="domain" description="Radical SAM core" evidence="5">
    <location>
        <begin position="32"/>
        <end position="283"/>
    </location>
</feature>
<dbReference type="SUPFAM" id="SSF102114">
    <property type="entry name" value="Radical SAM enzymes"/>
    <property type="match status" value="1"/>
</dbReference>
<evidence type="ECO:0000256" key="4">
    <source>
        <dbReference type="ARBA" id="ARBA00023014"/>
    </source>
</evidence>
<dbReference type="RefSeq" id="WP_328595198.1">
    <property type="nucleotide sequence ID" value="NZ_WEGH01000005.1"/>
</dbReference>
<reference evidence="6 7" key="1">
    <citation type="submission" date="2019-10" db="EMBL/GenBank/DDBJ databases">
        <title>Actinomadura rubteroloni sp. nov. and Actinomadura macrotermitis sp. nov., isolated from the gut of fungus growing-termite Macrotermes natalensis.</title>
        <authorList>
            <person name="Benndorf R."/>
            <person name="Martin K."/>
            <person name="Kuefner M."/>
            <person name="De Beer W."/>
            <person name="Kaster A.-K."/>
            <person name="Vollmers J."/>
            <person name="Poulsen M."/>
            <person name="Beemelmanns C."/>
        </authorList>
    </citation>
    <scope>NUCLEOTIDE SEQUENCE [LARGE SCALE GENOMIC DNA]</scope>
    <source>
        <strain evidence="6 7">RB68</strain>
    </source>
</reference>
<gene>
    <name evidence="6" type="ORF">ACRB68_71520</name>
</gene>
<dbReference type="SFLD" id="SFLDG01072">
    <property type="entry name" value="dehydrogenase_like"/>
    <property type="match status" value="1"/>
</dbReference>
<keyword evidence="1" id="KW-0949">S-adenosyl-L-methionine</keyword>
<dbReference type="PANTHER" id="PTHR43273">
    <property type="entry name" value="ANAEROBIC SULFATASE-MATURATING ENZYME HOMOLOG ASLB-RELATED"/>
    <property type="match status" value="1"/>
</dbReference>
<dbReference type="Pfam" id="PF04055">
    <property type="entry name" value="Radical_SAM"/>
    <property type="match status" value="1"/>
</dbReference>
<evidence type="ECO:0000256" key="1">
    <source>
        <dbReference type="ARBA" id="ARBA00022691"/>
    </source>
</evidence>
<dbReference type="NCBIfam" id="TIGR04269">
    <property type="entry name" value="SAM_SPASM_FxsB"/>
    <property type="match status" value="1"/>
</dbReference>
<evidence type="ECO:0000259" key="5">
    <source>
        <dbReference type="PROSITE" id="PS51918"/>
    </source>
</evidence>
<dbReference type="SFLD" id="SFLDG01386">
    <property type="entry name" value="main_SPASM_domain-containing"/>
    <property type="match status" value="1"/>
</dbReference>
<sequence>MTVDLGAPGTGAGAEWPRTLDLPGLLATGWRPVPFREFVLKIHSRCDLACDYCYVYEMADQSWRGRPRAMSGAVLDRAARRVAEHAAAHGLETVELVLHGGEPLLAGPGLLADAVTAVRRAARGVRVEVTVQTNGVRLDESFLALFERLGVRVGVSLDGGAAAHDRHRRDAGGRGSHARVSRALELLAGDRYRHLFNGLLCTVDLRNDPHAVYDALMAWEPPAVDFLLPHGNWAAPPPGREPGSPATPYAAWLVPLFDRWYRAAPAGRVRLFAELVRLLLGGASASEAVGLSPVGTVVIETDGAIEQSDLLKSAYPGAAETGLHVDRDPLDAALRLPSVAARQLGERALAPECRACGVRAVCGGGLYAHRYRPGRGFANPSVYCPDLYRLVHHVRDTVRSDLAALRRGG</sequence>
<protein>
    <recommendedName>
        <fullName evidence="5">Radical SAM core domain-containing protein</fullName>
    </recommendedName>
</protein>
<dbReference type="PROSITE" id="PS51918">
    <property type="entry name" value="RADICAL_SAM"/>
    <property type="match status" value="1"/>
</dbReference>
<dbReference type="InterPro" id="IPR026335">
    <property type="entry name" value="rSAM_SPASM_FxsB"/>
</dbReference>
<dbReference type="EMBL" id="WEGH01000005">
    <property type="protein sequence ID" value="MQY09041.1"/>
    <property type="molecule type" value="Genomic_DNA"/>
</dbReference>
<name>A0A7K0C6F0_9ACTN</name>
<dbReference type="AlphaFoldDB" id="A0A7K0C6F0"/>
<accession>A0A7K0C6F0</accession>
<dbReference type="Proteomes" id="UP000487268">
    <property type="component" value="Unassembled WGS sequence"/>
</dbReference>
<keyword evidence="2" id="KW-0479">Metal-binding</keyword>
<dbReference type="SFLD" id="SFLDS00029">
    <property type="entry name" value="Radical_SAM"/>
    <property type="match status" value="1"/>
</dbReference>
<keyword evidence="7" id="KW-1185">Reference proteome</keyword>
<evidence type="ECO:0000313" key="6">
    <source>
        <dbReference type="EMBL" id="MQY09041.1"/>
    </source>
</evidence>
<dbReference type="InterPro" id="IPR007197">
    <property type="entry name" value="rSAM"/>
</dbReference>
<comment type="caution">
    <text evidence="6">The sequence shown here is derived from an EMBL/GenBank/DDBJ whole genome shotgun (WGS) entry which is preliminary data.</text>
</comment>
<dbReference type="SFLD" id="SFLDG01067">
    <property type="entry name" value="SPASM/twitch_domain_containing"/>
    <property type="match status" value="1"/>
</dbReference>
<dbReference type="GO" id="GO:0046872">
    <property type="term" value="F:metal ion binding"/>
    <property type="evidence" value="ECO:0007669"/>
    <property type="project" value="UniProtKB-KW"/>
</dbReference>
<evidence type="ECO:0000256" key="3">
    <source>
        <dbReference type="ARBA" id="ARBA00023004"/>
    </source>
</evidence>
<keyword evidence="4" id="KW-0411">Iron-sulfur</keyword>
<keyword evidence="3" id="KW-0408">Iron</keyword>
<dbReference type="Gene3D" id="3.20.20.70">
    <property type="entry name" value="Aldolase class I"/>
    <property type="match status" value="1"/>
</dbReference>
<evidence type="ECO:0000313" key="7">
    <source>
        <dbReference type="Proteomes" id="UP000487268"/>
    </source>
</evidence>
<dbReference type="PANTHER" id="PTHR43273:SF8">
    <property type="entry name" value="RADICAL SAM DOMAIN PROTEIN"/>
    <property type="match status" value="1"/>
</dbReference>
<dbReference type="GO" id="GO:0051536">
    <property type="term" value="F:iron-sulfur cluster binding"/>
    <property type="evidence" value="ECO:0007669"/>
    <property type="project" value="UniProtKB-KW"/>
</dbReference>
<proteinExistence type="predicted"/>
<evidence type="ECO:0000256" key="2">
    <source>
        <dbReference type="ARBA" id="ARBA00022723"/>
    </source>
</evidence>
<dbReference type="InterPro" id="IPR013785">
    <property type="entry name" value="Aldolase_TIM"/>
</dbReference>
<organism evidence="6 7">
    <name type="scientific">Actinomadura macrotermitis</name>
    <dbReference type="NCBI Taxonomy" id="2585200"/>
    <lineage>
        <taxon>Bacteria</taxon>
        <taxon>Bacillati</taxon>
        <taxon>Actinomycetota</taxon>
        <taxon>Actinomycetes</taxon>
        <taxon>Streptosporangiales</taxon>
        <taxon>Thermomonosporaceae</taxon>
        <taxon>Actinomadura</taxon>
    </lineage>
</organism>